<evidence type="ECO:0000313" key="3">
    <source>
        <dbReference type="Proteomes" id="UP000242320"/>
    </source>
</evidence>
<dbReference type="Proteomes" id="UP000242320">
    <property type="component" value="Unassembled WGS sequence"/>
</dbReference>
<organism evidence="2 3">
    <name type="scientific">Mycolicibacterium vulneris</name>
    <dbReference type="NCBI Taxonomy" id="547163"/>
    <lineage>
        <taxon>Bacteria</taxon>
        <taxon>Bacillati</taxon>
        <taxon>Actinomycetota</taxon>
        <taxon>Actinomycetes</taxon>
        <taxon>Mycobacteriales</taxon>
        <taxon>Mycobacteriaceae</taxon>
        <taxon>Mycolicibacterium</taxon>
    </lineage>
</organism>
<dbReference type="EMBL" id="NCXM01000007">
    <property type="protein sequence ID" value="OSC29802.1"/>
    <property type="molecule type" value="Genomic_DNA"/>
</dbReference>
<protein>
    <submittedName>
        <fullName evidence="2">Uncharacterized protein</fullName>
    </submittedName>
</protein>
<gene>
    <name evidence="2" type="ORF">B8W69_09170</name>
</gene>
<keyword evidence="3" id="KW-1185">Reference proteome</keyword>
<feature type="region of interest" description="Disordered" evidence="1">
    <location>
        <begin position="22"/>
        <end position="41"/>
    </location>
</feature>
<dbReference type="AlphaFoldDB" id="A0A1X2L745"/>
<proteinExistence type="predicted"/>
<evidence type="ECO:0000313" key="2">
    <source>
        <dbReference type="EMBL" id="OSC29802.1"/>
    </source>
</evidence>
<accession>A0A1X2L745</accession>
<name>A0A1X2L745_9MYCO</name>
<reference evidence="2 3" key="1">
    <citation type="submission" date="2017-04" db="EMBL/GenBank/DDBJ databases">
        <title>The new phylogeny of genus Mycobacterium.</title>
        <authorList>
            <person name="Tortoli E."/>
            <person name="Trovato A."/>
            <person name="Cirillo D.M."/>
        </authorList>
    </citation>
    <scope>NUCLEOTIDE SEQUENCE [LARGE SCALE GENOMIC DNA]</scope>
    <source>
        <strain evidence="2 3">DSM 45247</strain>
    </source>
</reference>
<sequence length="116" mass="11925">MYTVGLCENSVRGLRQCRSNSADACTADAPPTSKTRDAARSAGSWIATLTRAAAIDDRVSGPGSIPVPRGACSAGASSAANDHGVKAFLGESMSCARRPAGKAVRSGRRRQRFAAS</sequence>
<comment type="caution">
    <text evidence="2">The sequence shown here is derived from an EMBL/GenBank/DDBJ whole genome shotgun (WGS) entry which is preliminary data.</text>
</comment>
<evidence type="ECO:0000256" key="1">
    <source>
        <dbReference type="SAM" id="MobiDB-lite"/>
    </source>
</evidence>